<dbReference type="GO" id="GO:0061343">
    <property type="term" value="P:cell adhesion involved in heart morphogenesis"/>
    <property type="evidence" value="ECO:0007669"/>
    <property type="project" value="TreeGrafter"/>
</dbReference>
<dbReference type="Gene3D" id="3.60.10.10">
    <property type="entry name" value="Endonuclease/exonuclease/phosphatase"/>
    <property type="match status" value="1"/>
</dbReference>
<feature type="domain" description="Endonuclease/exonuclease/phosphatase" evidence="1">
    <location>
        <begin position="2"/>
        <end position="114"/>
    </location>
</feature>
<name>A0A016RU59_9BILA</name>
<dbReference type="InterPro" id="IPR005135">
    <property type="entry name" value="Endo/exonuclease/phosphatase"/>
</dbReference>
<evidence type="ECO:0000259" key="1">
    <source>
        <dbReference type="Pfam" id="PF14529"/>
    </source>
</evidence>
<dbReference type="EMBL" id="JARK01001714">
    <property type="protein sequence ID" value="EYB81617.1"/>
    <property type="molecule type" value="Genomic_DNA"/>
</dbReference>
<gene>
    <name evidence="2" type="primary">Acey_s0378.g294</name>
    <name evidence="2" type="ORF">Y032_0378g294</name>
</gene>
<dbReference type="OrthoDB" id="5873437at2759"/>
<dbReference type="GO" id="GO:0031012">
    <property type="term" value="C:extracellular matrix"/>
    <property type="evidence" value="ECO:0007669"/>
    <property type="project" value="TreeGrafter"/>
</dbReference>
<comment type="caution">
    <text evidence="2">The sequence shown here is derived from an EMBL/GenBank/DDBJ whole genome shotgun (WGS) entry which is preliminary data.</text>
</comment>
<reference evidence="3" key="1">
    <citation type="journal article" date="2015" name="Nat. Genet.">
        <title>The genome and transcriptome of the zoonotic hookworm Ancylostoma ceylanicum identify infection-specific gene families.</title>
        <authorList>
            <person name="Schwarz E.M."/>
            <person name="Hu Y."/>
            <person name="Antoshechkin I."/>
            <person name="Miller M.M."/>
            <person name="Sternberg P.W."/>
            <person name="Aroian R.V."/>
        </authorList>
    </citation>
    <scope>NUCLEOTIDE SEQUENCE</scope>
    <source>
        <strain evidence="3">HY135</strain>
    </source>
</reference>
<accession>A0A016RU59</accession>
<dbReference type="PANTHER" id="PTHR33395">
    <property type="entry name" value="TRANSCRIPTASE, PUTATIVE-RELATED-RELATED"/>
    <property type="match status" value="1"/>
</dbReference>
<dbReference type="STRING" id="53326.A0A016RU59"/>
<dbReference type="PANTHER" id="PTHR33395:SF21">
    <property type="entry name" value="PERICARDIN"/>
    <property type="match status" value="1"/>
</dbReference>
<dbReference type="AlphaFoldDB" id="A0A016RU59"/>
<protein>
    <recommendedName>
        <fullName evidence="1">Endonuclease/exonuclease/phosphatase domain-containing protein</fullName>
    </recommendedName>
</protein>
<evidence type="ECO:0000313" key="2">
    <source>
        <dbReference type="EMBL" id="EYB81617.1"/>
    </source>
</evidence>
<organism evidence="2 3">
    <name type="scientific">Ancylostoma ceylanicum</name>
    <dbReference type="NCBI Taxonomy" id="53326"/>
    <lineage>
        <taxon>Eukaryota</taxon>
        <taxon>Metazoa</taxon>
        <taxon>Ecdysozoa</taxon>
        <taxon>Nematoda</taxon>
        <taxon>Chromadorea</taxon>
        <taxon>Rhabditida</taxon>
        <taxon>Rhabditina</taxon>
        <taxon>Rhabditomorpha</taxon>
        <taxon>Strongyloidea</taxon>
        <taxon>Ancylostomatidae</taxon>
        <taxon>Ancylostomatinae</taxon>
        <taxon>Ancylostoma</taxon>
    </lineage>
</organism>
<dbReference type="InterPro" id="IPR036691">
    <property type="entry name" value="Endo/exonu/phosph_ase_sf"/>
</dbReference>
<dbReference type="Proteomes" id="UP000024635">
    <property type="component" value="Unassembled WGS sequence"/>
</dbReference>
<proteinExistence type="predicted"/>
<dbReference type="Pfam" id="PF14529">
    <property type="entry name" value="Exo_endo_phos_2"/>
    <property type="match status" value="1"/>
</dbReference>
<sequence>MRIVVIYRTPYCPIGLSDQLFKAISDLVSCDRSCIVVGDFNMPEIDWNGNLTRKGLSAVSKSFLNLCQTHNLSQHVRSSTLDKNTLDLVLSTNPEIISDIRLGAPVGSSDHKSITFNLNISRQQPILVARRNFKDADFDKINQYLLGVDWYGSFGSVLTVNDMYELFIAILHHVIDEFIPLSEVPANQMKLPSHLKALATRRAAAWDQASRTGSPTSWNTFRKLNRKFECRLKKYNSFIEKKVIESGSKASFYKFLKSKLNAKAKLGPIRKEDNTIVTTDLEKAEVFAKVLEKFYTSCDETGSVSSDSKYPMMEDSIWFHAEEVHTLLAHWPTSYSRTPDDLPLHFIKNVASVISAPLAFIFNLSFMRAEVPYKWNFLL</sequence>
<dbReference type="GO" id="GO:0003824">
    <property type="term" value="F:catalytic activity"/>
    <property type="evidence" value="ECO:0007669"/>
    <property type="project" value="InterPro"/>
</dbReference>
<dbReference type="GO" id="GO:0007508">
    <property type="term" value="P:larval heart development"/>
    <property type="evidence" value="ECO:0007669"/>
    <property type="project" value="TreeGrafter"/>
</dbReference>
<dbReference type="SUPFAM" id="SSF56219">
    <property type="entry name" value="DNase I-like"/>
    <property type="match status" value="1"/>
</dbReference>
<keyword evidence="3" id="KW-1185">Reference proteome</keyword>
<evidence type="ECO:0000313" key="3">
    <source>
        <dbReference type="Proteomes" id="UP000024635"/>
    </source>
</evidence>